<sequence length="153" mass="17969">VRPPPPPAIFDPKELFSKRSAHLAFEKNLLRERWSRLYQEAIRLRTGETVQQSTGRLEALVKTIDDWKKLDSDHLLTRRIEVMQALIAQIHRRRSRRKSWRSSAVFTIAIRSTSSCWSTYKWPIRRKCLKCPLDSPTEFSATWNKTSMLESGE</sequence>
<feature type="non-terminal residue" evidence="1">
    <location>
        <position position="153"/>
    </location>
</feature>
<proteinExistence type="predicted"/>
<dbReference type="AlphaFoldDB" id="A0A0L0UKB1"/>
<evidence type="ECO:0000313" key="2">
    <source>
        <dbReference type="Proteomes" id="UP000054564"/>
    </source>
</evidence>
<name>A0A0L0UKB1_9BASI</name>
<organism evidence="1 2">
    <name type="scientific">Puccinia striiformis f. sp. tritici PST-78</name>
    <dbReference type="NCBI Taxonomy" id="1165861"/>
    <lineage>
        <taxon>Eukaryota</taxon>
        <taxon>Fungi</taxon>
        <taxon>Dikarya</taxon>
        <taxon>Basidiomycota</taxon>
        <taxon>Pucciniomycotina</taxon>
        <taxon>Pucciniomycetes</taxon>
        <taxon>Pucciniales</taxon>
        <taxon>Pucciniaceae</taxon>
        <taxon>Puccinia</taxon>
    </lineage>
</organism>
<dbReference type="Proteomes" id="UP000054564">
    <property type="component" value="Unassembled WGS sequence"/>
</dbReference>
<dbReference type="EMBL" id="AJIL01006503">
    <property type="protein sequence ID" value="KNE87159.1"/>
    <property type="molecule type" value="Genomic_DNA"/>
</dbReference>
<protein>
    <submittedName>
        <fullName evidence="1">Uncharacterized protein</fullName>
    </submittedName>
</protein>
<keyword evidence="2" id="KW-1185">Reference proteome</keyword>
<evidence type="ECO:0000313" key="1">
    <source>
        <dbReference type="EMBL" id="KNE87159.1"/>
    </source>
</evidence>
<accession>A0A0L0UKB1</accession>
<reference evidence="2" key="1">
    <citation type="submission" date="2014-03" db="EMBL/GenBank/DDBJ databases">
        <title>The Genome Sequence of Puccinia striiformis f. sp. tritici PST-78.</title>
        <authorList>
            <consortium name="The Broad Institute Genome Sequencing Platform"/>
            <person name="Cuomo C."/>
            <person name="Hulbert S."/>
            <person name="Chen X."/>
            <person name="Walker B."/>
            <person name="Young S.K."/>
            <person name="Zeng Q."/>
            <person name="Gargeya S."/>
            <person name="Fitzgerald M."/>
            <person name="Haas B."/>
            <person name="Abouelleil A."/>
            <person name="Alvarado L."/>
            <person name="Arachchi H.M."/>
            <person name="Berlin A.M."/>
            <person name="Chapman S.B."/>
            <person name="Goldberg J."/>
            <person name="Griggs A."/>
            <person name="Gujja S."/>
            <person name="Hansen M."/>
            <person name="Howarth C."/>
            <person name="Imamovic A."/>
            <person name="Larimer J."/>
            <person name="McCowan C."/>
            <person name="Montmayeur A."/>
            <person name="Murphy C."/>
            <person name="Neiman D."/>
            <person name="Pearson M."/>
            <person name="Priest M."/>
            <person name="Roberts A."/>
            <person name="Saif S."/>
            <person name="Shea T."/>
            <person name="Sisk P."/>
            <person name="Sykes S."/>
            <person name="Wortman J."/>
            <person name="Nusbaum C."/>
            <person name="Birren B."/>
        </authorList>
    </citation>
    <scope>NUCLEOTIDE SEQUENCE [LARGE SCALE GENOMIC DNA]</scope>
    <source>
        <strain evidence="2">race PST-78</strain>
    </source>
</reference>
<comment type="caution">
    <text evidence="1">The sequence shown here is derived from an EMBL/GenBank/DDBJ whole genome shotgun (WGS) entry which is preliminary data.</text>
</comment>
<dbReference type="OrthoDB" id="2497477at2759"/>
<feature type="non-terminal residue" evidence="1">
    <location>
        <position position="1"/>
    </location>
</feature>
<gene>
    <name evidence="1" type="ORF">PSTG_19462</name>
</gene>